<dbReference type="GO" id="GO:0022857">
    <property type="term" value="F:transmembrane transporter activity"/>
    <property type="evidence" value="ECO:0007669"/>
    <property type="project" value="InterPro"/>
</dbReference>
<dbReference type="InterPro" id="IPR010065">
    <property type="entry name" value="AA_ABC_transptr_permease_3TM"/>
</dbReference>
<keyword evidence="6" id="KW-0029">Amino-acid transport</keyword>
<evidence type="ECO:0000256" key="3">
    <source>
        <dbReference type="ARBA" id="ARBA00022448"/>
    </source>
</evidence>
<keyword evidence="7 9" id="KW-1133">Transmembrane helix</keyword>
<dbReference type="InterPro" id="IPR043429">
    <property type="entry name" value="ArtM/GltK/GlnP/TcyL/YhdX-like"/>
</dbReference>
<gene>
    <name evidence="12" type="ORF">CGZ91_07345</name>
    <name evidence="11" type="ORF">CGZ92_02195</name>
</gene>
<feature type="transmembrane region" description="Helical" evidence="9">
    <location>
        <begin position="95"/>
        <end position="114"/>
    </location>
</feature>
<dbReference type="Proteomes" id="UP000216533">
    <property type="component" value="Unassembled WGS sequence"/>
</dbReference>
<feature type="transmembrane region" description="Helical" evidence="9">
    <location>
        <begin position="61"/>
        <end position="83"/>
    </location>
</feature>
<dbReference type="Gene3D" id="1.10.3720.10">
    <property type="entry name" value="MetI-like"/>
    <property type="match status" value="1"/>
</dbReference>
<evidence type="ECO:0000256" key="7">
    <source>
        <dbReference type="ARBA" id="ARBA00022989"/>
    </source>
</evidence>
<keyword evidence="13" id="KW-1185">Reference proteome</keyword>
<reference evidence="13 14" key="1">
    <citation type="submission" date="2017-07" db="EMBL/GenBank/DDBJ databases">
        <title>Draft whole genome sequences of clinical Proprionibacteriaceae strains.</title>
        <authorList>
            <person name="Bernier A.-M."/>
            <person name="Bernard K."/>
            <person name="Domingo M.-C."/>
        </authorList>
    </citation>
    <scope>NUCLEOTIDE SEQUENCE [LARGE SCALE GENOMIC DNA]</scope>
    <source>
        <strain evidence="12 13">NML 150081</strain>
        <strain evidence="11 14">NML 160184</strain>
    </source>
</reference>
<name>A0A255EES7_9ACTN</name>
<dbReference type="PANTHER" id="PTHR30614">
    <property type="entry name" value="MEMBRANE COMPONENT OF AMINO ACID ABC TRANSPORTER"/>
    <property type="match status" value="1"/>
</dbReference>
<sequence>MLDYVIEQLPRIGSALLVTVELTVIGSVGALLLGLILAIMRLSPVAVLRLASTAYTELVRNTPLTLVVFFCAFGLLVGAQWRLLPSDAPLTWHNFSWAVVAIILYHATFVAEALRSGVNTVPVGQAEAARAIGLDFSTSLREVILPQALRGAIAPLGNTFIALTKNTTIAATVGVAELSLWMREEIENEAAMIFIIFAIVAAAFVLLTLPAGAAFTRLSEKLAVKR</sequence>
<organism evidence="11 14">
    <name type="scientific">Parenemella sanctibonifatiensis</name>
    <dbReference type="NCBI Taxonomy" id="2016505"/>
    <lineage>
        <taxon>Bacteria</taxon>
        <taxon>Bacillati</taxon>
        <taxon>Actinomycetota</taxon>
        <taxon>Actinomycetes</taxon>
        <taxon>Propionibacteriales</taxon>
        <taxon>Propionibacteriaceae</taxon>
        <taxon>Parenemella</taxon>
    </lineage>
</organism>
<feature type="transmembrane region" description="Helical" evidence="9">
    <location>
        <begin position="12"/>
        <end position="40"/>
    </location>
</feature>
<dbReference type="GO" id="GO:0043190">
    <property type="term" value="C:ATP-binding cassette (ABC) transporter complex"/>
    <property type="evidence" value="ECO:0007669"/>
    <property type="project" value="InterPro"/>
</dbReference>
<accession>A0A255EIA9</accession>
<dbReference type="RefSeq" id="WP_094449738.1">
    <property type="nucleotide sequence ID" value="NZ_NMVI01000007.1"/>
</dbReference>
<evidence type="ECO:0000256" key="4">
    <source>
        <dbReference type="ARBA" id="ARBA00022475"/>
    </source>
</evidence>
<dbReference type="AlphaFoldDB" id="A0A255EES7"/>
<feature type="domain" description="ABC transmembrane type-1" evidence="10">
    <location>
        <begin position="16"/>
        <end position="215"/>
    </location>
</feature>
<dbReference type="OrthoDB" id="3181282at2"/>
<dbReference type="CDD" id="cd06261">
    <property type="entry name" value="TM_PBP2"/>
    <property type="match status" value="1"/>
</dbReference>
<dbReference type="GO" id="GO:0006865">
    <property type="term" value="P:amino acid transport"/>
    <property type="evidence" value="ECO:0007669"/>
    <property type="project" value="UniProtKB-KW"/>
</dbReference>
<evidence type="ECO:0000256" key="5">
    <source>
        <dbReference type="ARBA" id="ARBA00022692"/>
    </source>
</evidence>
<evidence type="ECO:0000256" key="9">
    <source>
        <dbReference type="RuleBase" id="RU363032"/>
    </source>
</evidence>
<evidence type="ECO:0000256" key="2">
    <source>
        <dbReference type="ARBA" id="ARBA00010072"/>
    </source>
</evidence>
<evidence type="ECO:0000256" key="6">
    <source>
        <dbReference type="ARBA" id="ARBA00022970"/>
    </source>
</evidence>
<comment type="similarity">
    <text evidence="2">Belongs to the binding-protein-dependent transport system permease family. HisMQ subfamily.</text>
</comment>
<dbReference type="PROSITE" id="PS50928">
    <property type="entry name" value="ABC_TM1"/>
    <property type="match status" value="1"/>
</dbReference>
<comment type="caution">
    <text evidence="11">The sequence shown here is derived from an EMBL/GenBank/DDBJ whole genome shotgun (WGS) entry which is preliminary data.</text>
</comment>
<dbReference type="EMBL" id="NMVJ01000006">
    <property type="protein sequence ID" value="OYN91257.1"/>
    <property type="molecule type" value="Genomic_DNA"/>
</dbReference>
<keyword evidence="4" id="KW-1003">Cell membrane</keyword>
<feature type="transmembrane region" description="Helical" evidence="9">
    <location>
        <begin position="190"/>
        <end position="215"/>
    </location>
</feature>
<dbReference type="InterPro" id="IPR000515">
    <property type="entry name" value="MetI-like"/>
</dbReference>
<evidence type="ECO:0000313" key="13">
    <source>
        <dbReference type="Proteomes" id="UP000216300"/>
    </source>
</evidence>
<keyword evidence="3 9" id="KW-0813">Transport</keyword>
<evidence type="ECO:0000259" key="10">
    <source>
        <dbReference type="PROSITE" id="PS50928"/>
    </source>
</evidence>
<evidence type="ECO:0000313" key="11">
    <source>
        <dbReference type="EMBL" id="OYN90056.1"/>
    </source>
</evidence>
<proteinExistence type="inferred from homology"/>
<evidence type="ECO:0000313" key="12">
    <source>
        <dbReference type="EMBL" id="OYN91257.1"/>
    </source>
</evidence>
<keyword evidence="5 9" id="KW-0812">Transmembrane</keyword>
<evidence type="ECO:0000256" key="1">
    <source>
        <dbReference type="ARBA" id="ARBA00004651"/>
    </source>
</evidence>
<comment type="subcellular location">
    <subcellularLocation>
        <location evidence="1 9">Cell membrane</location>
        <topology evidence="1 9">Multi-pass membrane protein</topology>
    </subcellularLocation>
</comment>
<evidence type="ECO:0000313" key="14">
    <source>
        <dbReference type="Proteomes" id="UP000216533"/>
    </source>
</evidence>
<dbReference type="Pfam" id="PF00528">
    <property type="entry name" value="BPD_transp_1"/>
    <property type="match status" value="1"/>
</dbReference>
<dbReference type="PANTHER" id="PTHR30614:SF37">
    <property type="entry name" value="AMINO-ACID ABC TRANSPORTER PERMEASE PROTEIN YHDX-RELATED"/>
    <property type="match status" value="1"/>
</dbReference>
<evidence type="ECO:0000256" key="8">
    <source>
        <dbReference type="ARBA" id="ARBA00023136"/>
    </source>
</evidence>
<dbReference type="SUPFAM" id="SSF161098">
    <property type="entry name" value="MetI-like"/>
    <property type="match status" value="1"/>
</dbReference>
<dbReference type="Proteomes" id="UP000216300">
    <property type="component" value="Unassembled WGS sequence"/>
</dbReference>
<protein>
    <submittedName>
        <fullName evidence="11">Glutamate ABC transporter permease</fullName>
    </submittedName>
</protein>
<accession>A0A255EES7</accession>
<keyword evidence="8 9" id="KW-0472">Membrane</keyword>
<dbReference type="EMBL" id="NMVI01000007">
    <property type="protein sequence ID" value="OYN90056.1"/>
    <property type="molecule type" value="Genomic_DNA"/>
</dbReference>
<dbReference type="InterPro" id="IPR035906">
    <property type="entry name" value="MetI-like_sf"/>
</dbReference>
<dbReference type="NCBIfam" id="TIGR01726">
    <property type="entry name" value="HEQRo_perm_3TM"/>
    <property type="match status" value="1"/>
</dbReference>